<dbReference type="RefSeq" id="WP_025408915.1">
    <property type="nucleotide sequence ID" value="NZ_CP005767.1"/>
</dbReference>
<name>W5SXS9_9SPIR</name>
<dbReference type="HOGENOM" id="CLU_077086_0_1_12"/>
<dbReference type="NCBIfam" id="NF040499">
    <property type="entry name" value="Bdr_N_group1"/>
    <property type="match status" value="1"/>
</dbReference>
<gene>
    <name evidence="3" type="ORF">BCO_0011806</name>
</gene>
<feature type="transmembrane region" description="Helical" evidence="2">
    <location>
        <begin position="79"/>
        <end position="103"/>
    </location>
</feature>
<accession>W5SXS9</accession>
<keyword evidence="2" id="KW-1133">Transmembrane helix</keyword>
<reference evidence="3" key="1">
    <citation type="submission" date="2013-04" db="EMBL/GenBank/DDBJ databases">
        <title>Comparative Genomics of Relapsing Fever Spirochetes.</title>
        <authorList>
            <person name="Schwan T.G."/>
            <person name="Raffel S.J."/>
            <person name="Porcella S.F."/>
            <person name="Martens C.A."/>
            <person name="Bruno D.P."/>
            <person name="Ricklefs S.M."/>
            <person name="Barbian K.B."/>
        </authorList>
    </citation>
    <scope>NUCLEOTIDE SEQUENCE</scope>
    <source>
        <strain evidence="3">Co53</strain>
        <plasmid evidence="3">unnamed</plasmid>
    </source>
</reference>
<keyword evidence="1" id="KW-0175">Coiled coil</keyword>
<protein>
    <submittedName>
        <fullName evidence="3">BDR-repeat family protein</fullName>
    </submittedName>
</protein>
<keyword evidence="2" id="KW-0812">Transmembrane</keyword>
<proteinExistence type="predicted"/>
<geneLocation type="plasmid" evidence="3">
    <name>unnamed</name>
</geneLocation>
<organism evidence="3">
    <name type="scientific">Borrelia coriaceae ATCC 43381</name>
    <dbReference type="NCBI Taxonomy" id="1408429"/>
    <lineage>
        <taxon>Bacteria</taxon>
        <taxon>Pseudomonadati</taxon>
        <taxon>Spirochaetota</taxon>
        <taxon>Spirochaetia</taxon>
        <taxon>Spirochaetales</taxon>
        <taxon>Borreliaceae</taxon>
        <taxon>Borrelia</taxon>
    </lineage>
</organism>
<evidence type="ECO:0000313" key="3">
    <source>
        <dbReference type="EMBL" id="AHH11720.1"/>
    </source>
</evidence>
<sequence>MGLPQTIGITRQMVLNELIKAGINRDIADDLSYRYYHNELTFKDLELIKMELKSDIKDLDNKIDENKIKLESTLKLHNWMFGTIITLCTGIFLTLIGIIYSFLSK</sequence>
<dbReference type="EMBL" id="CP005767">
    <property type="protein sequence ID" value="AHH11720.1"/>
    <property type="molecule type" value="Genomic_DNA"/>
</dbReference>
<keyword evidence="3" id="KW-0614">Plasmid</keyword>
<feature type="coiled-coil region" evidence="1">
    <location>
        <begin position="42"/>
        <end position="69"/>
    </location>
</feature>
<evidence type="ECO:0000256" key="2">
    <source>
        <dbReference type="SAM" id="Phobius"/>
    </source>
</evidence>
<keyword evidence="2" id="KW-0472">Membrane</keyword>
<dbReference type="AlphaFoldDB" id="W5SXS9"/>
<evidence type="ECO:0000256" key="1">
    <source>
        <dbReference type="SAM" id="Coils"/>
    </source>
</evidence>